<dbReference type="Gene3D" id="3.90.550.10">
    <property type="entry name" value="Spore Coat Polysaccharide Biosynthesis Protein SpsA, Chain A"/>
    <property type="match status" value="1"/>
</dbReference>
<feature type="domain" description="Glycosyltransferase 2-like" evidence="1">
    <location>
        <begin position="3"/>
        <end position="117"/>
    </location>
</feature>
<reference evidence="2 3" key="1">
    <citation type="submission" date="2018-06" db="EMBL/GenBank/DDBJ databases">
        <title>Genomic Encyclopedia of Type Strains, Phase III (KMG-III): the genomes of soil and plant-associated and newly described type strains.</title>
        <authorList>
            <person name="Whitman W."/>
        </authorList>
    </citation>
    <scope>NUCLEOTIDE SEQUENCE [LARGE SCALE GENOMIC DNA]</scope>
    <source>
        <strain evidence="2 3">CECT 7377</strain>
    </source>
</reference>
<dbReference type="PANTHER" id="PTHR43685">
    <property type="entry name" value="GLYCOSYLTRANSFERASE"/>
    <property type="match status" value="1"/>
</dbReference>
<organism evidence="2 3">
    <name type="scientific">Marinomonas rhizomae</name>
    <dbReference type="NCBI Taxonomy" id="491948"/>
    <lineage>
        <taxon>Bacteria</taxon>
        <taxon>Pseudomonadati</taxon>
        <taxon>Pseudomonadota</taxon>
        <taxon>Gammaproteobacteria</taxon>
        <taxon>Oceanospirillales</taxon>
        <taxon>Oceanospirillaceae</taxon>
        <taxon>Marinomonas</taxon>
    </lineage>
</organism>
<dbReference type="SUPFAM" id="SSF53448">
    <property type="entry name" value="Nucleotide-diphospho-sugar transferases"/>
    <property type="match status" value="1"/>
</dbReference>
<name>A0A366JA35_9GAMM</name>
<dbReference type="InterPro" id="IPR029044">
    <property type="entry name" value="Nucleotide-diphossugar_trans"/>
</dbReference>
<accession>A0A366JA35</accession>
<proteinExistence type="predicted"/>
<dbReference type="CDD" id="cd00761">
    <property type="entry name" value="Glyco_tranf_GTA_type"/>
    <property type="match status" value="1"/>
</dbReference>
<evidence type="ECO:0000313" key="2">
    <source>
        <dbReference type="EMBL" id="RBP83270.1"/>
    </source>
</evidence>
<dbReference type="PANTHER" id="PTHR43685:SF2">
    <property type="entry name" value="GLYCOSYLTRANSFERASE 2-LIKE DOMAIN-CONTAINING PROTEIN"/>
    <property type="match status" value="1"/>
</dbReference>
<dbReference type="AlphaFoldDB" id="A0A366JA35"/>
<evidence type="ECO:0000259" key="1">
    <source>
        <dbReference type="Pfam" id="PF00535"/>
    </source>
</evidence>
<keyword evidence="3" id="KW-1185">Reference proteome</keyword>
<keyword evidence="2" id="KW-0808">Transferase</keyword>
<dbReference type="InterPro" id="IPR001173">
    <property type="entry name" value="Glyco_trans_2-like"/>
</dbReference>
<sequence>MITIITPFFNSKETFNRTFLSVISQSYSDFKWLIVDDGSNSDQHQWLLKLTSLDPRVEVMKNQCGKGAGGARNTGLKGCKTSFVTFIDSDDTWDKDFLNTVVSGLEAGFPAITTGYRRMDENAASRGEFLPKRVVYLEQIGRGCDVSCLSTAYNLDYCNELPLFGEVKARNDLYFVFNFLRQNNYVVPVPIILATYYVGQSSISSNKFRLVKYMYQYSRSLGFGPFRSCFEVLIWAIYGVKKYWRRYWPLK</sequence>
<comment type="caution">
    <text evidence="2">The sequence shown here is derived from an EMBL/GenBank/DDBJ whole genome shotgun (WGS) entry which is preliminary data.</text>
</comment>
<dbReference type="Pfam" id="PF00535">
    <property type="entry name" value="Glycos_transf_2"/>
    <property type="match status" value="1"/>
</dbReference>
<dbReference type="EMBL" id="QNSE01000007">
    <property type="protein sequence ID" value="RBP83270.1"/>
    <property type="molecule type" value="Genomic_DNA"/>
</dbReference>
<evidence type="ECO:0000313" key="3">
    <source>
        <dbReference type="Proteomes" id="UP000252792"/>
    </source>
</evidence>
<dbReference type="RefSeq" id="WP_113916817.1">
    <property type="nucleotide sequence ID" value="NZ_QNSE01000007.1"/>
</dbReference>
<dbReference type="Proteomes" id="UP000252792">
    <property type="component" value="Unassembled WGS sequence"/>
</dbReference>
<dbReference type="OrthoDB" id="9801954at2"/>
<dbReference type="GO" id="GO:0016740">
    <property type="term" value="F:transferase activity"/>
    <property type="evidence" value="ECO:0007669"/>
    <property type="project" value="UniProtKB-KW"/>
</dbReference>
<dbReference type="InterPro" id="IPR050834">
    <property type="entry name" value="Glycosyltransf_2"/>
</dbReference>
<protein>
    <submittedName>
        <fullName evidence="2">Glycosyltransferase involved in cell wall biosynthesis</fullName>
    </submittedName>
</protein>
<gene>
    <name evidence="2" type="ORF">DFP80_107249</name>
</gene>